<dbReference type="NCBIfam" id="NF041106">
    <property type="entry name" value="ArsC_rel_Se_1"/>
    <property type="match status" value="1"/>
</dbReference>
<dbReference type="EMBL" id="CP042425">
    <property type="protein sequence ID" value="QEL20954.1"/>
    <property type="molecule type" value="Genomic_DNA"/>
</dbReference>
<dbReference type="PROSITE" id="PS51353">
    <property type="entry name" value="ARSC"/>
    <property type="match status" value="1"/>
</dbReference>
<dbReference type="Proteomes" id="UP000324974">
    <property type="component" value="Chromosome"/>
</dbReference>
<dbReference type="KEGG" id="lrs:PX52LOC_08082"/>
<dbReference type="RefSeq" id="WP_149115197.1">
    <property type="nucleotide sequence ID" value="NZ_CP042425.1"/>
</dbReference>
<evidence type="ECO:0000256" key="1">
    <source>
        <dbReference type="ARBA" id="ARBA00007198"/>
    </source>
</evidence>
<comment type="similarity">
    <text evidence="1 2">Belongs to the ArsC family.</text>
</comment>
<dbReference type="Pfam" id="PF03960">
    <property type="entry name" value="ArsC"/>
    <property type="match status" value="1"/>
</dbReference>
<dbReference type="InterPro" id="IPR006660">
    <property type="entry name" value="Arsenate_reductase-like"/>
</dbReference>
<gene>
    <name evidence="3" type="primary">spxA</name>
    <name evidence="3" type="ORF">PX52LOC_08082</name>
</gene>
<evidence type="ECO:0000313" key="4">
    <source>
        <dbReference type="Proteomes" id="UP000324974"/>
    </source>
</evidence>
<evidence type="ECO:0000313" key="3">
    <source>
        <dbReference type="EMBL" id="QEL20954.1"/>
    </source>
</evidence>
<dbReference type="OrthoDB" id="7063904at2"/>
<reference evidence="4" key="1">
    <citation type="submission" date="2019-08" db="EMBL/GenBank/DDBJ databases">
        <title>Limnoglobus roseus gen. nov., sp. nov., a novel freshwater planctomycete with a giant genome from the family Gemmataceae.</title>
        <authorList>
            <person name="Kulichevskaya I.S."/>
            <person name="Naumoff D.G."/>
            <person name="Miroshnikov K."/>
            <person name="Ivanova A."/>
            <person name="Philippov D.A."/>
            <person name="Hakobyan A."/>
            <person name="Rijpstra I.C."/>
            <person name="Sinninghe Damste J.S."/>
            <person name="Liesack W."/>
            <person name="Dedysh S.N."/>
        </authorList>
    </citation>
    <scope>NUCLEOTIDE SEQUENCE [LARGE SCALE GENOMIC DNA]</scope>
    <source>
        <strain evidence="4">PX52</strain>
    </source>
</reference>
<organism evidence="3 4">
    <name type="scientific">Limnoglobus roseus</name>
    <dbReference type="NCBI Taxonomy" id="2598579"/>
    <lineage>
        <taxon>Bacteria</taxon>
        <taxon>Pseudomonadati</taxon>
        <taxon>Planctomycetota</taxon>
        <taxon>Planctomycetia</taxon>
        <taxon>Gemmatales</taxon>
        <taxon>Gemmataceae</taxon>
        <taxon>Limnoglobus</taxon>
    </lineage>
</organism>
<dbReference type="InterPro" id="IPR036249">
    <property type="entry name" value="Thioredoxin-like_sf"/>
</dbReference>
<dbReference type="Gene3D" id="3.40.30.10">
    <property type="entry name" value="Glutaredoxin"/>
    <property type="match status" value="1"/>
</dbReference>
<name>A0A5C1AUM8_9BACT</name>
<keyword evidence="4" id="KW-1185">Reference proteome</keyword>
<protein>
    <submittedName>
        <fullName evidence="3">Regulatory protein Spx</fullName>
    </submittedName>
</protein>
<dbReference type="AlphaFoldDB" id="A0A5C1AUM8"/>
<sequence length="116" mass="12636">MAKQIDWLYHRNSCTTCKRAQAYLVPAGVTAATVVNATKERIDAKKALQHLAGVEKLIAVKGKRIETLDLKHDRPDDDAILALIMGPTGNLRAPTAKVGTTMVVGFTDDAYRQVFG</sequence>
<evidence type="ECO:0000256" key="2">
    <source>
        <dbReference type="PROSITE-ProRule" id="PRU01282"/>
    </source>
</evidence>
<accession>A0A5C1AUM8</accession>
<dbReference type="SUPFAM" id="SSF52833">
    <property type="entry name" value="Thioredoxin-like"/>
    <property type="match status" value="1"/>
</dbReference>
<proteinExistence type="inferred from homology"/>